<keyword evidence="9" id="KW-1185">Reference proteome</keyword>
<keyword evidence="3 7" id="KW-0641">Proline biosynthesis</keyword>
<evidence type="ECO:0000256" key="1">
    <source>
        <dbReference type="ARBA" id="ARBA00004985"/>
    </source>
</evidence>
<comment type="subcellular location">
    <subcellularLocation>
        <location evidence="7">Cytoplasm</location>
    </subcellularLocation>
</comment>
<dbReference type="Gene3D" id="3.40.605.10">
    <property type="entry name" value="Aldehyde Dehydrogenase, Chain A, domain 1"/>
    <property type="match status" value="1"/>
</dbReference>
<keyword evidence="7" id="KW-0963">Cytoplasm</keyword>
<dbReference type="RefSeq" id="WP_105246044.1">
    <property type="nucleotide sequence ID" value="NZ_PSZM01000024.1"/>
</dbReference>
<gene>
    <name evidence="7" type="primary">proA</name>
    <name evidence="8" type="ORF">C4S77_03330</name>
</gene>
<dbReference type="PROSITE" id="PS01223">
    <property type="entry name" value="PROA"/>
    <property type="match status" value="1"/>
</dbReference>
<dbReference type="NCBIfam" id="TIGR00407">
    <property type="entry name" value="proA"/>
    <property type="match status" value="1"/>
</dbReference>
<evidence type="ECO:0000256" key="5">
    <source>
        <dbReference type="ARBA" id="ARBA00023002"/>
    </source>
</evidence>
<comment type="function">
    <text evidence="7">Catalyzes the NADPH-dependent reduction of L-glutamate 5-phosphate into L-glutamate 5-semialdehyde and phosphate. The product spontaneously undergoes cyclization to form 1-pyrroline-5-carboxylate.</text>
</comment>
<comment type="pathway">
    <text evidence="1 7">Amino-acid biosynthesis; L-proline biosynthesis; L-glutamate 5-semialdehyde from L-glutamate: step 2/2.</text>
</comment>
<evidence type="ECO:0000256" key="2">
    <source>
        <dbReference type="ARBA" id="ARBA00022605"/>
    </source>
</evidence>
<reference evidence="8 9" key="1">
    <citation type="submission" date="2018-02" db="EMBL/GenBank/DDBJ databases">
        <title>Genome sequences of Apibacter spp., gut symbionts of Asian honey bees.</title>
        <authorList>
            <person name="Kwong W.K."/>
            <person name="Steele M.I."/>
            <person name="Moran N.A."/>
        </authorList>
    </citation>
    <scope>NUCLEOTIDE SEQUENCE [LARGE SCALE GENOMIC DNA]</scope>
    <source>
        <strain evidence="9">wkB301</strain>
    </source>
</reference>
<comment type="similarity">
    <text evidence="7">Belongs to the gamma-glutamyl phosphate reductase family.</text>
</comment>
<dbReference type="InterPro" id="IPR016161">
    <property type="entry name" value="Ald_DH/histidinol_DH"/>
</dbReference>
<comment type="catalytic activity">
    <reaction evidence="6 7">
        <text>L-glutamate 5-semialdehyde + phosphate + NADP(+) = L-glutamyl 5-phosphate + NADPH + H(+)</text>
        <dbReference type="Rhea" id="RHEA:19541"/>
        <dbReference type="ChEBI" id="CHEBI:15378"/>
        <dbReference type="ChEBI" id="CHEBI:43474"/>
        <dbReference type="ChEBI" id="CHEBI:57783"/>
        <dbReference type="ChEBI" id="CHEBI:58066"/>
        <dbReference type="ChEBI" id="CHEBI:58274"/>
        <dbReference type="ChEBI" id="CHEBI:58349"/>
        <dbReference type="EC" id="1.2.1.41"/>
    </reaction>
</comment>
<dbReference type="InterPro" id="IPR012134">
    <property type="entry name" value="Glu-5-SA_DH"/>
</dbReference>
<dbReference type="GO" id="GO:0004350">
    <property type="term" value="F:glutamate-5-semialdehyde dehydrogenase activity"/>
    <property type="evidence" value="ECO:0007669"/>
    <property type="project" value="UniProtKB-UniRule"/>
</dbReference>
<keyword evidence="5 7" id="KW-0560">Oxidoreductase</keyword>
<keyword evidence="4 7" id="KW-0521">NADP</keyword>
<dbReference type="InterPro" id="IPR020593">
    <property type="entry name" value="G-glutamylP_reductase_CS"/>
</dbReference>
<organism evidence="8 9">
    <name type="scientific">Apibacter adventoris</name>
    <dbReference type="NCBI Taxonomy" id="1679466"/>
    <lineage>
        <taxon>Bacteria</taxon>
        <taxon>Pseudomonadati</taxon>
        <taxon>Bacteroidota</taxon>
        <taxon>Flavobacteriia</taxon>
        <taxon>Flavobacteriales</taxon>
        <taxon>Weeksellaceae</taxon>
        <taxon>Apibacter</taxon>
    </lineage>
</organism>
<dbReference type="InterPro" id="IPR000965">
    <property type="entry name" value="GPR_dom"/>
</dbReference>
<evidence type="ECO:0000256" key="6">
    <source>
        <dbReference type="ARBA" id="ARBA00049024"/>
    </source>
</evidence>
<evidence type="ECO:0000256" key="3">
    <source>
        <dbReference type="ARBA" id="ARBA00022650"/>
    </source>
</evidence>
<dbReference type="GO" id="GO:0055129">
    <property type="term" value="P:L-proline biosynthetic process"/>
    <property type="evidence" value="ECO:0007669"/>
    <property type="project" value="UniProtKB-UniRule"/>
</dbReference>
<proteinExistence type="inferred from homology"/>
<sequence>MKSYIQLFQQAKNAGTELNLLSEKKINELLELIAQKTEKNITKILSENQKDLEKMDPTLPKYDRLLLNEQRITDIISDLHKVKSLPCPVGKILAKRKLENGLQLSKISVPFGVIGIIFESRPNVCFDVFSLCLKSGNACILKGGSEAAYSNAIISEIIRSTLKEKNINPDICTLLPNDRSATEQLLTAREYVDLIIPRGGKELIHFVRENSLIPVIETGAGVCHTYFHQEGNKKIGKNIITNAKTRKVSVCNSLDCLIIDKYRLPDLAYLCKDLMKQNVLIYADDLAYENLLNQYPNELLKKVNSKSYGTEFLDYKMSIKTVESINEAITHINLYGSRHSEAIISENKEAFKLFERRVDAACVYINASTAFTDGSQLGWGAEIGISTQKMHARGPMALEELCTYKWIIQGNGQIRR</sequence>
<dbReference type="GO" id="GO:0050661">
    <property type="term" value="F:NADP binding"/>
    <property type="evidence" value="ECO:0007669"/>
    <property type="project" value="InterPro"/>
</dbReference>
<comment type="caution">
    <text evidence="8">The sequence shown here is derived from an EMBL/GenBank/DDBJ whole genome shotgun (WGS) entry which is preliminary data.</text>
</comment>
<keyword evidence="2 7" id="KW-0028">Amino-acid biosynthesis</keyword>
<dbReference type="OrthoDB" id="9809970at2"/>
<dbReference type="UniPathway" id="UPA00098">
    <property type="reaction ID" value="UER00360"/>
</dbReference>
<dbReference type="EMBL" id="PSZM01000024">
    <property type="protein sequence ID" value="PQL94208.1"/>
    <property type="molecule type" value="Genomic_DNA"/>
</dbReference>
<dbReference type="NCBIfam" id="NF001221">
    <property type="entry name" value="PRK00197.1"/>
    <property type="match status" value="1"/>
</dbReference>
<dbReference type="InterPro" id="IPR016163">
    <property type="entry name" value="Ald_DH_C"/>
</dbReference>
<dbReference type="CDD" id="cd07079">
    <property type="entry name" value="ALDH_F18-19_ProA-GPR"/>
    <property type="match status" value="1"/>
</dbReference>
<dbReference type="PIRSF" id="PIRSF000151">
    <property type="entry name" value="GPR"/>
    <property type="match status" value="1"/>
</dbReference>
<dbReference type="PANTHER" id="PTHR11063">
    <property type="entry name" value="GLUTAMATE SEMIALDEHYDE DEHYDROGENASE"/>
    <property type="match status" value="1"/>
</dbReference>
<evidence type="ECO:0000313" key="9">
    <source>
        <dbReference type="Proteomes" id="UP000238042"/>
    </source>
</evidence>
<dbReference type="EC" id="1.2.1.41" evidence="7"/>
<dbReference type="Proteomes" id="UP000238042">
    <property type="component" value="Unassembled WGS sequence"/>
</dbReference>
<protein>
    <recommendedName>
        <fullName evidence="7">Gamma-glutamyl phosphate reductase</fullName>
        <shortName evidence="7">GPR</shortName>
        <ecNumber evidence="7">1.2.1.41</ecNumber>
    </recommendedName>
    <alternativeName>
        <fullName evidence="7">Glutamate-5-semialdehyde dehydrogenase</fullName>
    </alternativeName>
    <alternativeName>
        <fullName evidence="7">Glutamyl-gamma-semialdehyde dehydrogenase</fullName>
        <shortName evidence="7">GSA dehydrogenase</shortName>
    </alternativeName>
</protein>
<dbReference type="SUPFAM" id="SSF53720">
    <property type="entry name" value="ALDH-like"/>
    <property type="match status" value="1"/>
</dbReference>
<evidence type="ECO:0000313" key="8">
    <source>
        <dbReference type="EMBL" id="PQL94208.1"/>
    </source>
</evidence>
<dbReference type="InterPro" id="IPR016162">
    <property type="entry name" value="Ald_DH_N"/>
</dbReference>
<dbReference type="AlphaFoldDB" id="A0A2S8AEZ7"/>
<evidence type="ECO:0000256" key="7">
    <source>
        <dbReference type="HAMAP-Rule" id="MF_00412"/>
    </source>
</evidence>
<dbReference type="PANTHER" id="PTHR11063:SF8">
    <property type="entry name" value="DELTA-1-PYRROLINE-5-CARBOXYLATE SYNTHASE"/>
    <property type="match status" value="1"/>
</dbReference>
<dbReference type="GO" id="GO:0005737">
    <property type="term" value="C:cytoplasm"/>
    <property type="evidence" value="ECO:0007669"/>
    <property type="project" value="UniProtKB-SubCell"/>
</dbReference>
<dbReference type="Gene3D" id="3.40.309.10">
    <property type="entry name" value="Aldehyde Dehydrogenase, Chain A, domain 2"/>
    <property type="match status" value="1"/>
</dbReference>
<accession>A0A2S8AEZ7</accession>
<dbReference type="HAMAP" id="MF_00412">
    <property type="entry name" value="ProA"/>
    <property type="match status" value="1"/>
</dbReference>
<evidence type="ECO:0000256" key="4">
    <source>
        <dbReference type="ARBA" id="ARBA00022857"/>
    </source>
</evidence>
<name>A0A2S8AEZ7_9FLAO</name>